<dbReference type="InterPro" id="IPR036397">
    <property type="entry name" value="RNaseH_sf"/>
</dbReference>
<dbReference type="InterPro" id="IPR012337">
    <property type="entry name" value="RNaseH-like_sf"/>
</dbReference>
<reference evidence="1" key="1">
    <citation type="journal article" date="2012" name="Nat. Commun.">
        <title>The genome of Prunus mume.</title>
        <authorList>
            <person name="Zhang Q."/>
            <person name="Chen W."/>
            <person name="Sun L."/>
            <person name="Zhao F."/>
            <person name="Huang B."/>
            <person name="Yang W."/>
            <person name="Tao Y."/>
            <person name="Wang J."/>
            <person name="Yuan Z."/>
            <person name="Fan G."/>
            <person name="Xing Z."/>
            <person name="Han C."/>
            <person name="Pan H."/>
            <person name="Zhong X."/>
            <person name="Shi W."/>
            <person name="Liang X."/>
            <person name="Du D."/>
            <person name="Sun F."/>
            <person name="Xu Z."/>
            <person name="Hao R."/>
            <person name="Lv T."/>
            <person name="Lv Y."/>
            <person name="Zheng Z."/>
            <person name="Sun M."/>
            <person name="Luo L."/>
            <person name="Cai M."/>
            <person name="Gao Y."/>
            <person name="Wang J."/>
            <person name="Yin Y."/>
            <person name="Xu X."/>
            <person name="Cheng T."/>
            <person name="Wang J."/>
        </authorList>
    </citation>
    <scope>NUCLEOTIDE SEQUENCE [LARGE SCALE GENOMIC DNA]</scope>
</reference>
<sequence>MVQSTPYNPQSNAQAEASNKVIKGILEKMIDKNPKEWHSLLSNSLWAYRTSKRSATQTTSFALTYGHDAVLPLEISVKSLRVVRHVEWSEDEYGQAIAQELDNLDEVRLEALDRLKAQKEAMARAYNKKTKAKSFGAGDLVWKTILPVGSKDPKFGKWSPTWECPFLVHQLLGKGAYKLSDQNGRVHGAPINGRFLKKYYPTVWEMAER</sequence>
<dbReference type="SUPFAM" id="SSF53098">
    <property type="entry name" value="Ribonuclease H-like"/>
    <property type="match status" value="1"/>
</dbReference>
<dbReference type="GeneID" id="103322580"/>
<proteinExistence type="predicted"/>
<gene>
    <name evidence="2" type="primary">LOC103322580</name>
</gene>
<dbReference type="Proteomes" id="UP000694861">
    <property type="component" value="Linkage group LG2"/>
</dbReference>
<reference evidence="2" key="2">
    <citation type="submission" date="2025-08" db="UniProtKB">
        <authorList>
            <consortium name="RefSeq"/>
        </authorList>
    </citation>
    <scope>IDENTIFICATION</scope>
</reference>
<dbReference type="PANTHER" id="PTHR48475">
    <property type="entry name" value="RIBONUCLEASE H"/>
    <property type="match status" value="1"/>
</dbReference>
<name>A0ABM0NCH9_PRUMU</name>
<evidence type="ECO:0000313" key="2">
    <source>
        <dbReference type="RefSeq" id="XP_008222731.1"/>
    </source>
</evidence>
<organism evidence="1 2">
    <name type="scientific">Prunus mume</name>
    <name type="common">Japanese apricot</name>
    <name type="synonym">Armeniaca mume</name>
    <dbReference type="NCBI Taxonomy" id="102107"/>
    <lineage>
        <taxon>Eukaryota</taxon>
        <taxon>Viridiplantae</taxon>
        <taxon>Streptophyta</taxon>
        <taxon>Embryophyta</taxon>
        <taxon>Tracheophyta</taxon>
        <taxon>Spermatophyta</taxon>
        <taxon>Magnoliopsida</taxon>
        <taxon>eudicotyledons</taxon>
        <taxon>Gunneridae</taxon>
        <taxon>Pentapetalae</taxon>
        <taxon>rosids</taxon>
        <taxon>fabids</taxon>
        <taxon>Rosales</taxon>
        <taxon>Rosaceae</taxon>
        <taxon>Amygdaloideae</taxon>
        <taxon>Amygdaleae</taxon>
        <taxon>Prunus</taxon>
    </lineage>
</organism>
<dbReference type="PANTHER" id="PTHR48475:SF1">
    <property type="entry name" value="RNASE H TYPE-1 DOMAIN-CONTAINING PROTEIN"/>
    <property type="match status" value="1"/>
</dbReference>
<protein>
    <submittedName>
        <fullName evidence="2">Uncharacterized protein LOC103322580</fullName>
    </submittedName>
</protein>
<evidence type="ECO:0000313" key="1">
    <source>
        <dbReference type="Proteomes" id="UP000694861"/>
    </source>
</evidence>
<dbReference type="Gene3D" id="3.30.420.10">
    <property type="entry name" value="Ribonuclease H-like superfamily/Ribonuclease H"/>
    <property type="match status" value="1"/>
</dbReference>
<keyword evidence="1" id="KW-1185">Reference proteome</keyword>
<accession>A0ABM0NCH9</accession>
<dbReference type="RefSeq" id="XP_008222731.1">
    <property type="nucleotide sequence ID" value="XM_008224509.1"/>
</dbReference>